<evidence type="ECO:0000256" key="5">
    <source>
        <dbReference type="ARBA" id="ARBA00022617"/>
    </source>
</evidence>
<dbReference type="AlphaFoldDB" id="A0A2N9L487"/>
<dbReference type="InterPro" id="IPR036280">
    <property type="entry name" value="Multihaem_cyt_sf"/>
</dbReference>
<evidence type="ECO:0000256" key="1">
    <source>
        <dbReference type="ARBA" id="ARBA00003196"/>
    </source>
</evidence>
<dbReference type="InterPro" id="IPR003158">
    <property type="entry name" value="Photosyn_RC_cyt_c-su"/>
</dbReference>
<sequence length="150" mass="16078">MGRMRNFPPPTNLKVLPRDLTGSQVRDIMEKWAGSLGVHCDTCHMADPNNPGPNGRPSLNFADDSKPDKQIARIMYTMTEQINADYVKKAMALDTDDMGTPVTCGTCHRGHKMPEEFVIPKEERRGPGGGQGGPPPAGAAPPTGAPPSSN</sequence>
<dbReference type="GO" id="GO:0019684">
    <property type="term" value="P:photosynthesis, light reaction"/>
    <property type="evidence" value="ECO:0007669"/>
    <property type="project" value="InterPro"/>
</dbReference>
<dbReference type="Pfam" id="PF02276">
    <property type="entry name" value="CytoC_RC"/>
    <property type="match status" value="1"/>
</dbReference>
<dbReference type="Gene3D" id="1.10.468.10">
    <property type="entry name" value="Photosynthetic Reaction Center, subunit C, domain 2"/>
    <property type="match status" value="1"/>
</dbReference>
<evidence type="ECO:0000256" key="2">
    <source>
        <dbReference type="ARBA" id="ARBA00015978"/>
    </source>
</evidence>
<dbReference type="GO" id="GO:0005506">
    <property type="term" value="F:iron ion binding"/>
    <property type="evidence" value="ECO:0007669"/>
    <property type="project" value="InterPro"/>
</dbReference>
<evidence type="ECO:0000256" key="6">
    <source>
        <dbReference type="ARBA" id="ARBA00022723"/>
    </source>
</evidence>
<keyword evidence="8" id="KW-0408">Iron</keyword>
<name>A0A2N9L487_9BACT</name>
<evidence type="ECO:0000256" key="9">
    <source>
        <dbReference type="SAM" id="MobiDB-lite"/>
    </source>
</evidence>
<dbReference type="Proteomes" id="UP000239735">
    <property type="component" value="Unassembled WGS sequence"/>
</dbReference>
<keyword evidence="5" id="KW-0349">Heme</keyword>
<organism evidence="10 11">
    <name type="scientific">Candidatus Sulfuritelmatomonas gaucii</name>
    <dbReference type="NCBI Taxonomy" id="2043161"/>
    <lineage>
        <taxon>Bacteria</taxon>
        <taxon>Pseudomonadati</taxon>
        <taxon>Acidobacteriota</taxon>
        <taxon>Terriglobia</taxon>
        <taxon>Terriglobales</taxon>
        <taxon>Acidobacteriaceae</taxon>
        <taxon>Candidatus Sulfuritelmatomonas</taxon>
    </lineage>
</organism>
<comment type="function">
    <text evidence="1">The reaction center of purple bacteria contains a tightly bound cytochrome molecule which re-reduces the photo oxidized primary electron donor.</text>
</comment>
<feature type="compositionally biased region" description="Basic and acidic residues" evidence="9">
    <location>
        <begin position="112"/>
        <end position="126"/>
    </location>
</feature>
<evidence type="ECO:0000313" key="10">
    <source>
        <dbReference type="EMBL" id="SPE17864.1"/>
    </source>
</evidence>
<dbReference type="GO" id="GO:0020037">
    <property type="term" value="F:heme binding"/>
    <property type="evidence" value="ECO:0007669"/>
    <property type="project" value="InterPro"/>
</dbReference>
<dbReference type="GO" id="GO:0030077">
    <property type="term" value="C:plasma membrane light-harvesting complex"/>
    <property type="evidence" value="ECO:0007669"/>
    <property type="project" value="InterPro"/>
</dbReference>
<dbReference type="InterPro" id="IPR023119">
    <property type="entry name" value="Multihaem_cyt_PRC_cyt_su-like"/>
</dbReference>
<evidence type="ECO:0000313" key="11">
    <source>
        <dbReference type="Proteomes" id="UP000239735"/>
    </source>
</evidence>
<feature type="compositionally biased region" description="Pro residues" evidence="9">
    <location>
        <begin position="133"/>
        <end position="150"/>
    </location>
</feature>
<evidence type="ECO:0000256" key="8">
    <source>
        <dbReference type="ARBA" id="ARBA00023004"/>
    </source>
</evidence>
<dbReference type="EMBL" id="OKRB01000015">
    <property type="protein sequence ID" value="SPE17864.1"/>
    <property type="molecule type" value="Genomic_DNA"/>
</dbReference>
<evidence type="ECO:0000256" key="4">
    <source>
        <dbReference type="ARBA" id="ARBA00022531"/>
    </source>
</evidence>
<keyword evidence="7" id="KW-0249">Electron transport</keyword>
<feature type="region of interest" description="Disordered" evidence="9">
    <location>
        <begin position="47"/>
        <end position="66"/>
    </location>
</feature>
<evidence type="ECO:0000256" key="7">
    <source>
        <dbReference type="ARBA" id="ARBA00022982"/>
    </source>
</evidence>
<proteinExistence type="predicted"/>
<reference evidence="11" key="1">
    <citation type="submission" date="2018-02" db="EMBL/GenBank/DDBJ databases">
        <authorList>
            <person name="Hausmann B."/>
        </authorList>
    </citation>
    <scope>NUCLEOTIDE SEQUENCE [LARGE SCALE GENOMIC DNA]</scope>
    <source>
        <strain evidence="11">Peat soil MAG SbA5</strain>
    </source>
</reference>
<gene>
    <name evidence="10" type="ORF">SBA5_1110008</name>
</gene>
<keyword evidence="4" id="KW-0602">Photosynthesis</keyword>
<accession>A0A2N9L487</accession>
<evidence type="ECO:0000256" key="3">
    <source>
        <dbReference type="ARBA" id="ARBA00022448"/>
    </source>
</evidence>
<dbReference type="GO" id="GO:0009055">
    <property type="term" value="F:electron transfer activity"/>
    <property type="evidence" value="ECO:0007669"/>
    <property type="project" value="InterPro"/>
</dbReference>
<dbReference type="SUPFAM" id="SSF48695">
    <property type="entry name" value="Multiheme cytochromes"/>
    <property type="match status" value="2"/>
</dbReference>
<dbReference type="NCBIfam" id="NF033196">
    <property type="entry name" value="c_type_nonphoto"/>
    <property type="match status" value="1"/>
</dbReference>
<feature type="region of interest" description="Disordered" evidence="9">
    <location>
        <begin position="107"/>
        <end position="150"/>
    </location>
</feature>
<keyword evidence="6" id="KW-0479">Metal-binding</keyword>
<keyword evidence="3" id="KW-0813">Transport</keyword>
<protein>
    <recommendedName>
        <fullName evidence="2">Photosynthetic reaction center cytochrome c subunit</fullName>
    </recommendedName>
</protein>